<comment type="function">
    <text evidence="8">Beta-glucosidases are one of a number of cellulolytic enzymes involved in the degradation of cellulosic biomass. Catalyzes the last step releasing glucose from the inhibitory cellobiose.</text>
</comment>
<dbReference type="GO" id="GO:0005576">
    <property type="term" value="C:extracellular region"/>
    <property type="evidence" value="ECO:0007669"/>
    <property type="project" value="TreeGrafter"/>
</dbReference>
<dbReference type="EMBL" id="KB908526">
    <property type="protein sequence ID" value="EOA89034.1"/>
    <property type="molecule type" value="Genomic_DNA"/>
</dbReference>
<dbReference type="GO" id="GO:0009277">
    <property type="term" value="C:fungal-type cell wall"/>
    <property type="evidence" value="ECO:0007669"/>
    <property type="project" value="TreeGrafter"/>
</dbReference>
<comment type="subcellular location">
    <subcellularLocation>
        <location evidence="1">Secreted</location>
        <location evidence="1">Cell wall</location>
    </subcellularLocation>
</comment>
<evidence type="ECO:0000256" key="6">
    <source>
        <dbReference type="ARBA" id="ARBA00022801"/>
    </source>
</evidence>
<keyword evidence="5" id="KW-0732">Signal</keyword>
<evidence type="ECO:0000256" key="2">
    <source>
        <dbReference type="ARBA" id="ARBA00008773"/>
    </source>
</evidence>
<dbReference type="PANTHER" id="PTHR16631:SF24">
    <property type="entry name" value="FAMILY 17 GLUCOSIDASE SCW11-RELATED"/>
    <property type="match status" value="1"/>
</dbReference>
<evidence type="ECO:0000256" key="12">
    <source>
        <dbReference type="ARBA" id="ARBA00042762"/>
    </source>
</evidence>
<evidence type="ECO:0000256" key="3">
    <source>
        <dbReference type="ARBA" id="ARBA00022512"/>
    </source>
</evidence>
<reference evidence="13 14" key="1">
    <citation type="journal article" date="2012" name="PLoS Pathog.">
        <title>Diverse lifestyles and strategies of plant pathogenesis encoded in the genomes of eighteen Dothideomycetes fungi.</title>
        <authorList>
            <person name="Ohm R.A."/>
            <person name="Feau N."/>
            <person name="Henrissat B."/>
            <person name="Schoch C.L."/>
            <person name="Horwitz B.A."/>
            <person name="Barry K.W."/>
            <person name="Condon B.J."/>
            <person name="Copeland A.C."/>
            <person name="Dhillon B."/>
            <person name="Glaser F."/>
            <person name="Hesse C.N."/>
            <person name="Kosti I."/>
            <person name="LaButti K."/>
            <person name="Lindquist E.A."/>
            <person name="Lucas S."/>
            <person name="Salamov A.A."/>
            <person name="Bradshaw R.E."/>
            <person name="Ciuffetti L."/>
            <person name="Hamelin R.C."/>
            <person name="Kema G.H.J."/>
            <person name="Lawrence C."/>
            <person name="Scott J.A."/>
            <person name="Spatafora J.W."/>
            <person name="Turgeon B.G."/>
            <person name="de Wit P.J.G.M."/>
            <person name="Zhong S."/>
            <person name="Goodwin S.B."/>
            <person name="Grigoriev I.V."/>
        </authorList>
    </citation>
    <scope>NUCLEOTIDE SEQUENCE [LARGE SCALE GENOMIC DNA]</scope>
    <source>
        <strain evidence="14">28A</strain>
    </source>
</reference>
<evidence type="ECO:0000256" key="10">
    <source>
        <dbReference type="ARBA" id="ARBA00041495"/>
    </source>
</evidence>
<dbReference type="GO" id="GO:0071555">
    <property type="term" value="P:cell wall organization"/>
    <property type="evidence" value="ECO:0007669"/>
    <property type="project" value="TreeGrafter"/>
</dbReference>
<dbReference type="GeneID" id="19395170"/>
<organism evidence="13 14">
    <name type="scientific">Exserohilum turcicum (strain 28A)</name>
    <name type="common">Northern leaf blight fungus</name>
    <name type="synonym">Setosphaeria turcica</name>
    <dbReference type="NCBI Taxonomy" id="671987"/>
    <lineage>
        <taxon>Eukaryota</taxon>
        <taxon>Fungi</taxon>
        <taxon>Dikarya</taxon>
        <taxon>Ascomycota</taxon>
        <taxon>Pezizomycotina</taxon>
        <taxon>Dothideomycetes</taxon>
        <taxon>Pleosporomycetidae</taxon>
        <taxon>Pleosporales</taxon>
        <taxon>Pleosporineae</taxon>
        <taxon>Pleosporaceae</taxon>
        <taxon>Exserohilum</taxon>
    </lineage>
</organism>
<comment type="similarity">
    <text evidence="2">Belongs to the glycosyl hydrolase 17 family.</text>
</comment>
<sequence length="297" mass="32057">MPASSPTGNTPYPTGGYGGSGHITTNGNKWAITYTPYAQSGLCKSREEIVADIKKIHDLGFTTIRAYSTECNVFEWVVPECQKYGIKIIYGIFLEANGKGCFSEHADQQLQEIKNKAPKDSVAMVVVGNECMFNGNCQPQQLASYIDHVRQELYAAGFPRTIAITTSEPVGTWQEKGAALCDHIDVTACNVQPYFTDSITADMAGDFAVTQLKLAAEVCPGPSNNGSYILEIGWPSQGSPNGQAVPGVNQQKTAIHSIMDKVGDHCAVYSFNDDSWKPAGPHGVEQHFGCTDALASY</sequence>
<evidence type="ECO:0000256" key="9">
    <source>
        <dbReference type="ARBA" id="ARBA00039284"/>
    </source>
</evidence>
<keyword evidence="14" id="KW-1185">Reference proteome</keyword>
<evidence type="ECO:0000256" key="8">
    <source>
        <dbReference type="ARBA" id="ARBA00024983"/>
    </source>
</evidence>
<keyword evidence="4" id="KW-0964">Secreted</keyword>
<keyword evidence="3" id="KW-0134">Cell wall</keyword>
<dbReference type="SUPFAM" id="SSF51445">
    <property type="entry name" value="(Trans)glycosidases"/>
    <property type="match status" value="1"/>
</dbReference>
<evidence type="ECO:0000313" key="13">
    <source>
        <dbReference type="EMBL" id="EOA89034.1"/>
    </source>
</evidence>
<gene>
    <name evidence="13" type="ORF">SETTUDRAFT_106428</name>
</gene>
<evidence type="ECO:0000256" key="11">
    <source>
        <dbReference type="ARBA" id="ARBA00041516"/>
    </source>
</evidence>
<keyword evidence="7" id="KW-0326">Glycosidase</keyword>
<protein>
    <recommendedName>
        <fullName evidence="9">Probable beta-glucosidase btgE</fullName>
    </recommendedName>
    <alternativeName>
        <fullName evidence="10">Beta-D-glucoside glucohydrolase btgE</fullName>
    </alternativeName>
    <alternativeName>
        <fullName evidence="12">Cellobiase btgE</fullName>
    </alternativeName>
    <alternativeName>
        <fullName evidence="11">Gentiobiase btgE</fullName>
    </alternativeName>
</protein>
<dbReference type="GO" id="GO:0042973">
    <property type="term" value="F:glucan endo-1,3-beta-D-glucosidase activity"/>
    <property type="evidence" value="ECO:0007669"/>
    <property type="project" value="TreeGrafter"/>
</dbReference>
<keyword evidence="6 13" id="KW-0378">Hydrolase</keyword>
<evidence type="ECO:0000313" key="14">
    <source>
        <dbReference type="Proteomes" id="UP000016935"/>
    </source>
</evidence>
<dbReference type="PANTHER" id="PTHR16631">
    <property type="entry name" value="GLUCAN 1,3-BETA-GLUCOSIDASE"/>
    <property type="match status" value="1"/>
</dbReference>
<dbReference type="eggNOG" id="ENOG502QS0R">
    <property type="taxonomic scope" value="Eukaryota"/>
</dbReference>
<dbReference type="STRING" id="671987.R0KIK3"/>
<dbReference type="Proteomes" id="UP000016935">
    <property type="component" value="Unassembled WGS sequence"/>
</dbReference>
<dbReference type="HOGENOM" id="CLU_027285_0_0_1"/>
<dbReference type="Gene3D" id="3.20.20.80">
    <property type="entry name" value="Glycosidases"/>
    <property type="match status" value="2"/>
</dbReference>
<dbReference type="OrthoDB" id="4082933at2759"/>
<dbReference type="InterPro" id="IPR050732">
    <property type="entry name" value="Beta-glucan_modifiers"/>
</dbReference>
<reference evidence="13 14" key="2">
    <citation type="journal article" date="2013" name="PLoS Genet.">
        <title>Comparative genome structure, secondary metabolite, and effector coding capacity across Cochliobolus pathogens.</title>
        <authorList>
            <person name="Condon B.J."/>
            <person name="Leng Y."/>
            <person name="Wu D."/>
            <person name="Bushley K.E."/>
            <person name="Ohm R.A."/>
            <person name="Otillar R."/>
            <person name="Martin J."/>
            <person name="Schackwitz W."/>
            <person name="Grimwood J."/>
            <person name="MohdZainudin N."/>
            <person name="Xue C."/>
            <person name="Wang R."/>
            <person name="Manning V.A."/>
            <person name="Dhillon B."/>
            <person name="Tu Z.J."/>
            <person name="Steffenson B.J."/>
            <person name="Salamov A."/>
            <person name="Sun H."/>
            <person name="Lowry S."/>
            <person name="LaButti K."/>
            <person name="Han J."/>
            <person name="Copeland A."/>
            <person name="Lindquist E."/>
            <person name="Barry K."/>
            <person name="Schmutz J."/>
            <person name="Baker S.E."/>
            <person name="Ciuffetti L.M."/>
            <person name="Grigoriev I.V."/>
            <person name="Zhong S."/>
            <person name="Turgeon B.G."/>
        </authorList>
    </citation>
    <scope>NUCLEOTIDE SEQUENCE [LARGE SCALE GENOMIC DNA]</scope>
    <source>
        <strain evidence="14">28A</strain>
    </source>
</reference>
<evidence type="ECO:0000256" key="1">
    <source>
        <dbReference type="ARBA" id="ARBA00004191"/>
    </source>
</evidence>
<dbReference type="GO" id="GO:0009986">
    <property type="term" value="C:cell surface"/>
    <property type="evidence" value="ECO:0007669"/>
    <property type="project" value="TreeGrafter"/>
</dbReference>
<dbReference type="InterPro" id="IPR017853">
    <property type="entry name" value="GH"/>
</dbReference>
<evidence type="ECO:0000256" key="5">
    <source>
        <dbReference type="ARBA" id="ARBA00022729"/>
    </source>
</evidence>
<dbReference type="AlphaFoldDB" id="R0KIK3"/>
<accession>R0KIK3</accession>
<dbReference type="RefSeq" id="XP_008023643.1">
    <property type="nucleotide sequence ID" value="XM_008025452.1"/>
</dbReference>
<evidence type="ECO:0000256" key="4">
    <source>
        <dbReference type="ARBA" id="ARBA00022525"/>
    </source>
</evidence>
<evidence type="ECO:0000256" key="7">
    <source>
        <dbReference type="ARBA" id="ARBA00023295"/>
    </source>
</evidence>
<proteinExistence type="inferred from homology"/>
<name>R0KIK3_EXST2</name>